<comment type="similarity">
    <text evidence="2">Belongs to the class-II pyridoxal-phosphate-dependent aminotransferase family. Histidinol-phosphate aminotransferase subfamily.</text>
</comment>
<dbReference type="AlphaFoldDB" id="A0A1H4APW3"/>
<sequence length="379" mass="39187">MQDAPRPAAHDPAPLTPRVAALPATVPFVGPEAQERARGRPFRARLGANESGFGPAPEAVEAMARAAAEAWAYGDPEMLDLRAAIGARHGLGPEHVVVGEGIDGLLGVSARLFLEPGRAAVTSLGAYPTFNYHVAGVGARLATVPYRDDREDAAALAAAARAEGASLLYFANPDNPMGSVATPAEVSALVDALPPGCLLLLDEAYAEFMDPAALPAVDPAHPRVIRLRTFSKAMGLAGLRVGYALTAPETARAFDRLRNHFGVGRVAQAGALAATAATGWLEDVVARTARARARIAEVAAASGLSALPSATNFVAVDCGADGDLARAVLQELLARDVFARMPGPAPLDRCIRVTAGPDAALDVFEAALPEALAAARRRV</sequence>
<dbReference type="InterPro" id="IPR015421">
    <property type="entry name" value="PyrdxlP-dep_Trfase_major"/>
</dbReference>
<dbReference type="CDD" id="cd00609">
    <property type="entry name" value="AAT_like"/>
    <property type="match status" value="1"/>
</dbReference>
<evidence type="ECO:0000256" key="7">
    <source>
        <dbReference type="RuleBase" id="RU003693"/>
    </source>
</evidence>
<dbReference type="InterPro" id="IPR004839">
    <property type="entry name" value="Aminotransferase_I/II_large"/>
</dbReference>
<dbReference type="InterPro" id="IPR015424">
    <property type="entry name" value="PyrdxlP-dep_Trfase"/>
</dbReference>
<evidence type="ECO:0000256" key="2">
    <source>
        <dbReference type="ARBA" id="ARBA00007970"/>
    </source>
</evidence>
<comment type="pathway">
    <text evidence="6">Amino-acid biosynthesis.</text>
</comment>
<reference evidence="9 10" key="1">
    <citation type="submission" date="2016-10" db="EMBL/GenBank/DDBJ databases">
        <authorList>
            <person name="de Groot N.N."/>
        </authorList>
    </citation>
    <scope>NUCLEOTIDE SEQUENCE [LARGE SCALE GENOMIC DNA]</scope>
    <source>
        <strain evidence="9 10">DSM 15345</strain>
    </source>
</reference>
<evidence type="ECO:0000256" key="1">
    <source>
        <dbReference type="ARBA" id="ARBA00001933"/>
    </source>
</evidence>
<dbReference type="NCBIfam" id="NF006014">
    <property type="entry name" value="PRK08153.1"/>
    <property type="match status" value="1"/>
</dbReference>
<evidence type="ECO:0000313" key="9">
    <source>
        <dbReference type="EMBL" id="SEA37891.1"/>
    </source>
</evidence>
<keyword evidence="5 7" id="KW-0663">Pyridoxal phosphate</keyword>
<dbReference type="Gene3D" id="3.40.640.10">
    <property type="entry name" value="Type I PLP-dependent aspartate aminotransferase-like (Major domain)"/>
    <property type="match status" value="1"/>
</dbReference>
<proteinExistence type="inferred from homology"/>
<dbReference type="OrthoDB" id="9809616at2"/>
<accession>A0A1H4APW3</accession>
<dbReference type="InterPro" id="IPR050106">
    <property type="entry name" value="HistidinolP_aminotransfase"/>
</dbReference>
<evidence type="ECO:0000256" key="6">
    <source>
        <dbReference type="ARBA" id="ARBA00029440"/>
    </source>
</evidence>
<gene>
    <name evidence="9" type="ORF">SAMN05444370_104319</name>
</gene>
<dbReference type="Proteomes" id="UP000198703">
    <property type="component" value="Unassembled WGS sequence"/>
</dbReference>
<dbReference type="EMBL" id="FNQM01000004">
    <property type="protein sequence ID" value="SEA37891.1"/>
    <property type="molecule type" value="Genomic_DNA"/>
</dbReference>
<organism evidence="9 10">
    <name type="scientific">Rubrimonas cliftonensis</name>
    <dbReference type="NCBI Taxonomy" id="89524"/>
    <lineage>
        <taxon>Bacteria</taxon>
        <taxon>Pseudomonadati</taxon>
        <taxon>Pseudomonadota</taxon>
        <taxon>Alphaproteobacteria</taxon>
        <taxon>Rhodobacterales</taxon>
        <taxon>Paracoccaceae</taxon>
        <taxon>Rubrimonas</taxon>
    </lineage>
</organism>
<dbReference type="SUPFAM" id="SSF53383">
    <property type="entry name" value="PLP-dependent transferases"/>
    <property type="match status" value="1"/>
</dbReference>
<dbReference type="STRING" id="89524.SAMN05444370_104319"/>
<keyword evidence="3 9" id="KW-0032">Aminotransferase</keyword>
<name>A0A1H4APW3_9RHOB</name>
<feature type="domain" description="Aminotransferase class I/classII large" evidence="8">
    <location>
        <begin position="46"/>
        <end position="363"/>
    </location>
</feature>
<evidence type="ECO:0000259" key="8">
    <source>
        <dbReference type="Pfam" id="PF00155"/>
    </source>
</evidence>
<dbReference type="RefSeq" id="WP_093252437.1">
    <property type="nucleotide sequence ID" value="NZ_FNQM01000004.1"/>
</dbReference>
<dbReference type="InterPro" id="IPR015422">
    <property type="entry name" value="PyrdxlP-dep_Trfase_small"/>
</dbReference>
<dbReference type="Pfam" id="PF00155">
    <property type="entry name" value="Aminotran_1_2"/>
    <property type="match status" value="1"/>
</dbReference>
<dbReference type="InterPro" id="IPR001917">
    <property type="entry name" value="Aminotrans_II_pyridoxalP_BS"/>
</dbReference>
<evidence type="ECO:0000256" key="4">
    <source>
        <dbReference type="ARBA" id="ARBA00022679"/>
    </source>
</evidence>
<dbReference type="PANTHER" id="PTHR43643:SF2">
    <property type="entry name" value="INDUCIBLE LYSINE DECARBOXYLASE"/>
    <property type="match status" value="1"/>
</dbReference>
<evidence type="ECO:0000313" key="10">
    <source>
        <dbReference type="Proteomes" id="UP000198703"/>
    </source>
</evidence>
<keyword evidence="4 9" id="KW-0808">Transferase</keyword>
<comment type="cofactor">
    <cofactor evidence="1 7">
        <name>pyridoxal 5'-phosphate</name>
        <dbReference type="ChEBI" id="CHEBI:597326"/>
    </cofactor>
</comment>
<dbReference type="Gene3D" id="3.90.1150.10">
    <property type="entry name" value="Aspartate Aminotransferase, domain 1"/>
    <property type="match status" value="1"/>
</dbReference>
<dbReference type="PROSITE" id="PS00599">
    <property type="entry name" value="AA_TRANSFER_CLASS_2"/>
    <property type="match status" value="1"/>
</dbReference>
<evidence type="ECO:0000256" key="3">
    <source>
        <dbReference type="ARBA" id="ARBA00022576"/>
    </source>
</evidence>
<protein>
    <submittedName>
        <fullName evidence="9">Histidinol-phosphate aminotransferase</fullName>
    </submittedName>
</protein>
<dbReference type="GO" id="GO:0008483">
    <property type="term" value="F:transaminase activity"/>
    <property type="evidence" value="ECO:0007669"/>
    <property type="project" value="UniProtKB-KW"/>
</dbReference>
<dbReference type="GO" id="GO:0030170">
    <property type="term" value="F:pyridoxal phosphate binding"/>
    <property type="evidence" value="ECO:0007669"/>
    <property type="project" value="InterPro"/>
</dbReference>
<dbReference type="PANTHER" id="PTHR43643">
    <property type="entry name" value="HISTIDINOL-PHOSPHATE AMINOTRANSFERASE 2"/>
    <property type="match status" value="1"/>
</dbReference>
<evidence type="ECO:0000256" key="5">
    <source>
        <dbReference type="ARBA" id="ARBA00022898"/>
    </source>
</evidence>
<keyword evidence="10" id="KW-1185">Reference proteome</keyword>